<gene>
    <name evidence="14" type="ORF">SAMN02745702_02133</name>
</gene>
<dbReference type="PANTHER" id="PTHR43513:SF3">
    <property type="entry name" value="DIHYDROOROTATE DEHYDROGENASE B (NAD(+)), ELECTRON TRANSFER SUBUNIT-RELATED"/>
    <property type="match status" value="1"/>
</dbReference>
<dbReference type="PANTHER" id="PTHR43513">
    <property type="entry name" value="DIHYDROOROTATE DEHYDROGENASE B (NAD(+)), ELECTRON TRANSFER SUBUNIT"/>
    <property type="match status" value="1"/>
</dbReference>
<keyword evidence="4 12" id="KW-0001">2Fe-2S</keyword>
<evidence type="ECO:0000256" key="3">
    <source>
        <dbReference type="ARBA" id="ARBA00022630"/>
    </source>
</evidence>
<name>A0A1T4WF71_9BACT</name>
<evidence type="ECO:0000256" key="5">
    <source>
        <dbReference type="ARBA" id="ARBA00022723"/>
    </source>
</evidence>
<evidence type="ECO:0000256" key="8">
    <source>
        <dbReference type="ARBA" id="ARBA00023004"/>
    </source>
</evidence>
<evidence type="ECO:0000313" key="14">
    <source>
        <dbReference type="EMBL" id="SKA75827.1"/>
    </source>
</evidence>
<dbReference type="InterPro" id="IPR039261">
    <property type="entry name" value="FNR_nucleotide-bd"/>
</dbReference>
<feature type="binding site" evidence="12">
    <location>
        <position position="252"/>
    </location>
    <ligand>
        <name>[2Fe-2S] cluster</name>
        <dbReference type="ChEBI" id="CHEBI:190135"/>
    </ligand>
</feature>
<proteinExistence type="inferred from homology"/>
<dbReference type="GO" id="GO:0016491">
    <property type="term" value="F:oxidoreductase activity"/>
    <property type="evidence" value="ECO:0007669"/>
    <property type="project" value="InterPro"/>
</dbReference>
<dbReference type="PIRSF" id="PIRSF006816">
    <property type="entry name" value="Cyc3_hyd_g"/>
    <property type="match status" value="1"/>
</dbReference>
<dbReference type="OrthoDB" id="9796486at2"/>
<dbReference type="GO" id="GO:0051537">
    <property type="term" value="F:2 iron, 2 sulfur cluster binding"/>
    <property type="evidence" value="ECO:0007669"/>
    <property type="project" value="UniProtKB-KW"/>
</dbReference>
<dbReference type="PROSITE" id="PS51384">
    <property type="entry name" value="FAD_FR"/>
    <property type="match status" value="1"/>
</dbReference>
<evidence type="ECO:0000256" key="1">
    <source>
        <dbReference type="ARBA" id="ARBA00006422"/>
    </source>
</evidence>
<evidence type="ECO:0000256" key="2">
    <source>
        <dbReference type="ARBA" id="ARBA00022448"/>
    </source>
</evidence>
<dbReference type="InterPro" id="IPR017938">
    <property type="entry name" value="Riboflavin_synthase-like_b-brl"/>
</dbReference>
<evidence type="ECO:0000256" key="12">
    <source>
        <dbReference type="PIRSR" id="PIRSR006816-2"/>
    </source>
</evidence>
<dbReference type="InterPro" id="IPR019480">
    <property type="entry name" value="Dihydroorotate_DH_Fe-S-bd"/>
</dbReference>
<evidence type="ECO:0000256" key="4">
    <source>
        <dbReference type="ARBA" id="ARBA00022714"/>
    </source>
</evidence>
<dbReference type="EMBL" id="FUYA01000007">
    <property type="protein sequence ID" value="SKA75827.1"/>
    <property type="molecule type" value="Genomic_DNA"/>
</dbReference>
<keyword evidence="7" id="KW-0249">Electron transport</keyword>
<evidence type="ECO:0000313" key="15">
    <source>
        <dbReference type="Proteomes" id="UP000189733"/>
    </source>
</evidence>
<feature type="domain" description="FAD-binding FR-type" evidence="13">
    <location>
        <begin position="1"/>
        <end position="112"/>
    </location>
</feature>
<dbReference type="RefSeq" id="WP_078685423.1">
    <property type="nucleotide sequence ID" value="NZ_FUYA01000007.1"/>
</dbReference>
<dbReference type="InterPro" id="IPR012165">
    <property type="entry name" value="Cyt_c3_hydrogenase_gsu"/>
</dbReference>
<comment type="cofactor">
    <cofactor evidence="10">
        <name>[2Fe-2S] cluster</name>
        <dbReference type="ChEBI" id="CHEBI:190135"/>
    </cofactor>
</comment>
<dbReference type="InterPro" id="IPR017927">
    <property type="entry name" value="FAD-bd_FR_type"/>
</dbReference>
<keyword evidence="8 12" id="KW-0408">Iron</keyword>
<keyword evidence="6 11" id="KW-0274">FAD</keyword>
<evidence type="ECO:0000256" key="11">
    <source>
        <dbReference type="PIRSR" id="PIRSR006816-1"/>
    </source>
</evidence>
<feature type="binding site" evidence="12">
    <location>
        <position position="236"/>
    </location>
    <ligand>
        <name>[2Fe-2S] cluster</name>
        <dbReference type="ChEBI" id="CHEBI:190135"/>
    </ligand>
</feature>
<dbReference type="Pfam" id="PF10418">
    <property type="entry name" value="DHODB_Fe-S_bind"/>
    <property type="match status" value="1"/>
</dbReference>
<dbReference type="AlphaFoldDB" id="A0A1T4WF71"/>
<dbReference type="GO" id="GO:0006221">
    <property type="term" value="P:pyrimidine nucleotide biosynthetic process"/>
    <property type="evidence" value="ECO:0007669"/>
    <property type="project" value="InterPro"/>
</dbReference>
<comment type="similarity">
    <text evidence="1">Belongs to the PyrK family.</text>
</comment>
<sequence>MFANACSDVKVRSLSRFGKQGPDGDFFELVLEHPDETSPAWKNWKPGQFIMVRPTRWEHNPLWGRPFSIYRAGDGILSVFFQVVGRGTEKLTQLAPGDNVTVWGPLGNTFVMDENRKTLILAGGIGMAPFAEYVERHSKPENVQMIFGHRPPVENYPFSSIADKIKATSCREQKPEDLQNFIALLEKTIPEYCPDGLIVACGPTPFLKTVQRVAADHGGRAQISLENRMACGVGACLGCVCEHKDKGPVSVCSRGPVFWSDEITF</sequence>
<dbReference type="Proteomes" id="UP000189733">
    <property type="component" value="Unassembled WGS sequence"/>
</dbReference>
<accession>A0A1T4WF71</accession>
<keyword evidence="15" id="KW-1185">Reference proteome</keyword>
<keyword evidence="5 12" id="KW-0479">Metal-binding</keyword>
<dbReference type="Gene3D" id="2.10.240.10">
    <property type="entry name" value="Dihydroorotate dehydrogenase, electron transfer subunit"/>
    <property type="match status" value="1"/>
</dbReference>
<dbReference type="STRING" id="1121442.SAMN02745702_02133"/>
<dbReference type="GO" id="GO:0050660">
    <property type="term" value="F:flavin adenine dinucleotide binding"/>
    <property type="evidence" value="ECO:0007669"/>
    <property type="project" value="InterPro"/>
</dbReference>
<feature type="binding site" evidence="12">
    <location>
        <position position="239"/>
    </location>
    <ligand>
        <name>[2Fe-2S] cluster</name>
        <dbReference type="ChEBI" id="CHEBI:190135"/>
    </ligand>
</feature>
<feature type="binding site" evidence="11">
    <location>
        <begin position="65"/>
        <end position="68"/>
    </location>
    <ligand>
        <name>FAD</name>
        <dbReference type="ChEBI" id="CHEBI:57692"/>
    </ligand>
</feature>
<protein>
    <submittedName>
        <fullName evidence="14">Dihydroorotate oxidase B, electron transfer subunit</fullName>
    </submittedName>
</protein>
<evidence type="ECO:0000256" key="9">
    <source>
        <dbReference type="ARBA" id="ARBA00023014"/>
    </source>
</evidence>
<evidence type="ECO:0000256" key="10">
    <source>
        <dbReference type="ARBA" id="ARBA00034078"/>
    </source>
</evidence>
<reference evidence="14 15" key="1">
    <citation type="submission" date="2017-02" db="EMBL/GenBank/DDBJ databases">
        <authorList>
            <person name="Peterson S.W."/>
        </authorList>
    </citation>
    <scope>NUCLEOTIDE SEQUENCE [LARGE SCALE GENOMIC DNA]</scope>
    <source>
        <strain evidence="14 15">DSM 18034</strain>
    </source>
</reference>
<evidence type="ECO:0000259" key="13">
    <source>
        <dbReference type="PROSITE" id="PS51384"/>
    </source>
</evidence>
<dbReference type="InterPro" id="IPR050353">
    <property type="entry name" value="PyrK_electron_transfer"/>
</dbReference>
<dbReference type="SUPFAM" id="SSF52343">
    <property type="entry name" value="Ferredoxin reductase-like, C-terminal NADP-linked domain"/>
    <property type="match status" value="1"/>
</dbReference>
<feature type="binding site" evidence="11">
    <location>
        <begin position="87"/>
        <end position="88"/>
    </location>
    <ligand>
        <name>FAD</name>
        <dbReference type="ChEBI" id="CHEBI:57692"/>
    </ligand>
</feature>
<keyword evidence="2" id="KW-0813">Transport</keyword>
<dbReference type="CDD" id="cd06218">
    <property type="entry name" value="DHOD_e_trans"/>
    <property type="match status" value="1"/>
</dbReference>
<keyword evidence="3 11" id="KW-0285">Flavoprotein</keyword>
<comment type="cofactor">
    <cofactor evidence="11">
        <name>FAD</name>
        <dbReference type="ChEBI" id="CHEBI:57692"/>
    </cofactor>
    <text evidence="11">Binds 1 FAD per subunit.</text>
</comment>
<dbReference type="Gene3D" id="2.40.30.10">
    <property type="entry name" value="Translation factors"/>
    <property type="match status" value="1"/>
</dbReference>
<evidence type="ECO:0000256" key="7">
    <source>
        <dbReference type="ARBA" id="ARBA00022982"/>
    </source>
</evidence>
<organism evidence="14 15">
    <name type="scientific">Desulfobaculum bizertense DSM 18034</name>
    <dbReference type="NCBI Taxonomy" id="1121442"/>
    <lineage>
        <taxon>Bacteria</taxon>
        <taxon>Pseudomonadati</taxon>
        <taxon>Thermodesulfobacteriota</taxon>
        <taxon>Desulfovibrionia</taxon>
        <taxon>Desulfovibrionales</taxon>
        <taxon>Desulfovibrionaceae</taxon>
        <taxon>Desulfobaculum</taxon>
    </lineage>
</organism>
<comment type="cofactor">
    <cofactor evidence="12">
        <name>[2Fe-2S] cluster</name>
        <dbReference type="ChEBI" id="CHEBI:190135"/>
    </cofactor>
    <text evidence="12">Binds 1 [2Fe-2S] cluster per subunit.</text>
</comment>
<dbReference type="SUPFAM" id="SSF63380">
    <property type="entry name" value="Riboflavin synthase domain-like"/>
    <property type="match status" value="1"/>
</dbReference>
<dbReference type="GO" id="GO:0046872">
    <property type="term" value="F:metal ion binding"/>
    <property type="evidence" value="ECO:0007669"/>
    <property type="project" value="UniProtKB-KW"/>
</dbReference>
<dbReference type="Gene3D" id="3.40.50.80">
    <property type="entry name" value="Nucleotide-binding domain of ferredoxin-NADP reductase (FNR) module"/>
    <property type="match status" value="1"/>
</dbReference>
<keyword evidence="9 12" id="KW-0411">Iron-sulfur</keyword>
<feature type="binding site" evidence="12">
    <location>
        <position position="231"/>
    </location>
    <ligand>
        <name>[2Fe-2S] cluster</name>
        <dbReference type="ChEBI" id="CHEBI:190135"/>
    </ligand>
</feature>
<evidence type="ECO:0000256" key="6">
    <source>
        <dbReference type="ARBA" id="ARBA00022827"/>
    </source>
</evidence>
<dbReference type="InterPro" id="IPR037117">
    <property type="entry name" value="Dihydroorotate_DH_ele_sf"/>
</dbReference>